<reference evidence="5" key="1">
    <citation type="submission" date="2020-12" db="EMBL/GenBank/DDBJ databases">
        <title>Metabolic potential, ecology and presence of endohyphal bacteria is reflected in genomic diversity of Mucoromycotina.</title>
        <authorList>
            <person name="Muszewska A."/>
            <person name="Okrasinska A."/>
            <person name="Steczkiewicz K."/>
            <person name="Drgas O."/>
            <person name="Orlowska M."/>
            <person name="Perlinska-Lenart U."/>
            <person name="Aleksandrzak-Piekarczyk T."/>
            <person name="Szatraj K."/>
            <person name="Zielenkiewicz U."/>
            <person name="Pilsyk S."/>
            <person name="Malc E."/>
            <person name="Mieczkowski P."/>
            <person name="Kruszewska J.S."/>
            <person name="Biernat P."/>
            <person name="Pawlowska J."/>
        </authorList>
    </citation>
    <scope>NUCLEOTIDE SEQUENCE</scope>
    <source>
        <strain evidence="5">WA0000017839</strain>
    </source>
</reference>
<evidence type="ECO:0000256" key="3">
    <source>
        <dbReference type="ARBA" id="ARBA00023242"/>
    </source>
</evidence>
<comment type="similarity">
    <text evidence="2">Belongs to the NOC2 family.</text>
</comment>
<dbReference type="Proteomes" id="UP000603453">
    <property type="component" value="Unassembled WGS sequence"/>
</dbReference>
<comment type="caution">
    <text evidence="5">The sequence shown here is derived from an EMBL/GenBank/DDBJ whole genome shotgun (WGS) entry which is preliminary data.</text>
</comment>
<dbReference type="GO" id="GO:0030690">
    <property type="term" value="C:Noc1p-Noc2p complex"/>
    <property type="evidence" value="ECO:0007669"/>
    <property type="project" value="TreeGrafter"/>
</dbReference>
<evidence type="ECO:0000256" key="2">
    <source>
        <dbReference type="ARBA" id="ARBA00005907"/>
    </source>
</evidence>
<accession>A0A8H7VFC4</accession>
<evidence type="ECO:0000256" key="4">
    <source>
        <dbReference type="SAM" id="MobiDB-lite"/>
    </source>
</evidence>
<protein>
    <recommendedName>
        <fullName evidence="7">Nucleolar complex protein 2 homolog</fullName>
    </recommendedName>
</protein>
<dbReference type="GO" id="GO:0005654">
    <property type="term" value="C:nucleoplasm"/>
    <property type="evidence" value="ECO:0007669"/>
    <property type="project" value="TreeGrafter"/>
</dbReference>
<sequence>MGTKEKKSTIKFQKNKLKGVVKKRKETNKFKKQIQRRQIRRGAPIDPHKGKKTFLCNLTHFIKNSLLDDEKPKEEVPVDNTPIVNAEDYFCNFVIDAEETLDLSDDEEGDLDALDAFEVILGPDQNIAAEGLDDDEIMSENDDEDEEEMDDEYDSADEEEDDEEDEDEDEDMEENDNADENDDSIAVTMPMLKEWINAANKKSPAAWKKMLLAFRSIVRSDEPAKTKFTYRVESSKVYAKLVRSTLKAAYPILSNHIYFLKKEKYPGKTKNWPKLERVIILFFNNCIRFLRELSHDDIIQYVLEQLAPCTLYLGCLPKVSREYLRVLLDRWSDVALSEETRNACYTAIKHFATTAIDAARKDYMPNALKGVYLVFANRATKINESSMPVIQQMLEEVADLYSVNPKQSYEHANVYVRQLADHLKKAKKEQTVESFKQIYTWQYVSCLDFWASVVATTCDPAVGESSPMQAIVHPLVEVCLHTIRLNPTAQFLPLRIHLIRTLTGLIDSTGYYIPLAPYLFEILSSDIFKGNGAVAIDLPEFEWELHLKTPKSYMQAKSYQDSVYNVMYDGLVDFYACLGLSIAFPELAIPALDKLKEYQTKMKGTRFLKSLRTLIEKMETHKNYIEQKRAPIEYTPNKLDEATAFLRATDFETTPLGSFLKKRNQQKLIN</sequence>
<dbReference type="PANTHER" id="PTHR12687:SF4">
    <property type="entry name" value="NUCLEOLAR COMPLEX PROTEIN 2 HOMOLOG"/>
    <property type="match status" value="1"/>
</dbReference>
<evidence type="ECO:0000256" key="1">
    <source>
        <dbReference type="ARBA" id="ARBA00004123"/>
    </source>
</evidence>
<keyword evidence="3" id="KW-0539">Nucleus</keyword>
<dbReference type="GO" id="GO:0042273">
    <property type="term" value="P:ribosomal large subunit biogenesis"/>
    <property type="evidence" value="ECO:0007669"/>
    <property type="project" value="TreeGrafter"/>
</dbReference>
<dbReference type="InterPro" id="IPR005343">
    <property type="entry name" value="Noc2"/>
</dbReference>
<gene>
    <name evidence="5" type="ORF">INT47_000974</name>
</gene>
<organism evidence="5 6">
    <name type="scientific">Mucor saturninus</name>
    <dbReference type="NCBI Taxonomy" id="64648"/>
    <lineage>
        <taxon>Eukaryota</taxon>
        <taxon>Fungi</taxon>
        <taxon>Fungi incertae sedis</taxon>
        <taxon>Mucoromycota</taxon>
        <taxon>Mucoromycotina</taxon>
        <taxon>Mucoromycetes</taxon>
        <taxon>Mucorales</taxon>
        <taxon>Mucorineae</taxon>
        <taxon>Mucoraceae</taxon>
        <taxon>Mucor</taxon>
    </lineage>
</organism>
<feature type="region of interest" description="Disordered" evidence="4">
    <location>
        <begin position="125"/>
        <end position="183"/>
    </location>
</feature>
<evidence type="ECO:0000313" key="6">
    <source>
        <dbReference type="Proteomes" id="UP000603453"/>
    </source>
</evidence>
<dbReference type="Pfam" id="PF03715">
    <property type="entry name" value="Noc2"/>
    <property type="match status" value="1"/>
</dbReference>
<dbReference type="SUPFAM" id="SSF48371">
    <property type="entry name" value="ARM repeat"/>
    <property type="match status" value="1"/>
</dbReference>
<dbReference type="OrthoDB" id="10266662at2759"/>
<evidence type="ECO:0008006" key="7">
    <source>
        <dbReference type="Google" id="ProtNLM"/>
    </source>
</evidence>
<dbReference type="EMBL" id="JAEPRD010000001">
    <property type="protein sequence ID" value="KAG2214418.1"/>
    <property type="molecule type" value="Genomic_DNA"/>
</dbReference>
<keyword evidence="6" id="KW-1185">Reference proteome</keyword>
<comment type="subcellular location">
    <subcellularLocation>
        <location evidence="1">Nucleus</location>
    </subcellularLocation>
</comment>
<proteinExistence type="inferred from homology"/>
<feature type="compositionally biased region" description="Acidic residues" evidence="4">
    <location>
        <begin position="131"/>
        <end position="183"/>
    </location>
</feature>
<dbReference type="GO" id="GO:0030691">
    <property type="term" value="C:Noc2p-Noc3p complex"/>
    <property type="evidence" value="ECO:0007669"/>
    <property type="project" value="TreeGrafter"/>
</dbReference>
<dbReference type="AlphaFoldDB" id="A0A8H7VFC4"/>
<dbReference type="PANTHER" id="PTHR12687">
    <property type="entry name" value="NUCLEOLAR COMPLEX 2 AND RAD4-RELATED"/>
    <property type="match status" value="1"/>
</dbReference>
<evidence type="ECO:0000313" key="5">
    <source>
        <dbReference type="EMBL" id="KAG2214418.1"/>
    </source>
</evidence>
<name>A0A8H7VFC4_9FUNG</name>
<dbReference type="GO" id="GO:0005730">
    <property type="term" value="C:nucleolus"/>
    <property type="evidence" value="ECO:0007669"/>
    <property type="project" value="TreeGrafter"/>
</dbReference>
<dbReference type="InterPro" id="IPR016024">
    <property type="entry name" value="ARM-type_fold"/>
</dbReference>